<sequence length="117" mass="13127">MSDRIEPQTDLLWQEFHRIVNMTSEELRAWLLTDASGEDAFDADPDLGVAGLGRGVLHILGKRKVDLTGDDIEVMRRTIDYVEDRLADAPRDAVADDEWRHELMSVGHDPLRSTAAG</sequence>
<name>A0A2W2HB66_9ACTN</name>
<gene>
    <name evidence="1" type="ORF">C1I98_00015</name>
</gene>
<reference evidence="1 2" key="1">
    <citation type="submission" date="2018-01" db="EMBL/GenBank/DDBJ databases">
        <title>Draft genome sequence of Sphaerisporangium sp. 7K107.</title>
        <authorList>
            <person name="Sahin N."/>
            <person name="Saygin H."/>
            <person name="Ay H."/>
        </authorList>
    </citation>
    <scope>NUCLEOTIDE SEQUENCE [LARGE SCALE GENOMIC DNA]</scope>
    <source>
        <strain evidence="1 2">7K107</strain>
    </source>
</reference>
<protein>
    <recommendedName>
        <fullName evidence="3">DUF3140 domain-containing protein</fullName>
    </recommendedName>
</protein>
<dbReference type="InterPro" id="IPR021487">
    <property type="entry name" value="DUF3140"/>
</dbReference>
<accession>A0A2W2HB66</accession>
<dbReference type="RefSeq" id="WP_111164962.1">
    <property type="nucleotide sequence ID" value="NZ_POUA01000001.1"/>
</dbReference>
<evidence type="ECO:0000313" key="2">
    <source>
        <dbReference type="Proteomes" id="UP000248544"/>
    </source>
</evidence>
<dbReference type="Proteomes" id="UP000248544">
    <property type="component" value="Unassembled WGS sequence"/>
</dbReference>
<dbReference type="EMBL" id="POUA01000001">
    <property type="protein sequence ID" value="PZG57093.1"/>
    <property type="molecule type" value="Genomic_DNA"/>
</dbReference>
<evidence type="ECO:0000313" key="1">
    <source>
        <dbReference type="EMBL" id="PZG57093.1"/>
    </source>
</evidence>
<organism evidence="1 2">
    <name type="scientific">Spongiactinospora gelatinilytica</name>
    <dbReference type="NCBI Taxonomy" id="2666298"/>
    <lineage>
        <taxon>Bacteria</taxon>
        <taxon>Bacillati</taxon>
        <taxon>Actinomycetota</taxon>
        <taxon>Actinomycetes</taxon>
        <taxon>Streptosporangiales</taxon>
        <taxon>Streptosporangiaceae</taxon>
        <taxon>Spongiactinospora</taxon>
    </lineage>
</organism>
<comment type="caution">
    <text evidence="1">The sequence shown here is derived from an EMBL/GenBank/DDBJ whole genome shotgun (WGS) entry which is preliminary data.</text>
</comment>
<dbReference type="Pfam" id="PF11338">
    <property type="entry name" value="DUF3140"/>
    <property type="match status" value="1"/>
</dbReference>
<proteinExistence type="predicted"/>
<dbReference type="AlphaFoldDB" id="A0A2W2HB66"/>
<keyword evidence="2" id="KW-1185">Reference proteome</keyword>
<evidence type="ECO:0008006" key="3">
    <source>
        <dbReference type="Google" id="ProtNLM"/>
    </source>
</evidence>
<dbReference type="PANTHER" id="PTHR40630:SF1">
    <property type="entry name" value="DNA-BINDING PROTEIN"/>
    <property type="match status" value="1"/>
</dbReference>
<dbReference type="PANTHER" id="PTHR40630">
    <property type="entry name" value="POSSIBLE DNA-BINDING PROTEIN"/>
    <property type="match status" value="1"/>
</dbReference>